<sequence>MSDAAKLMKSNQEQAVASWVGYLNQLRLDNLLSSLSRLDVNLQDALTSIDEAIRKIDLEVVAANRGGVKGMHGFIAEVAEVGVGNARSQILAEGTVYQWVNDNGPVDLMRSGMEIQQKFVAAGGRFGLGAIAEHLSKYPEFVKNGGKYQIPGNHFAVIQHLHAMPPEEASKSLTRSGDGPSLKDWERIHSFFHDGSVSIESLEPSKLDYHEVQRGAYSSTLKAEKKSLHSTDQALRDNAYKKSQPSLQEGAKATLASTAVEGGAAFVLAVAKKRREGKKLTMFTSEDWIDIADDTGFGFFEGGVRSLSVYSLTNFTATSAAVASSIVTAAVGVAEQANKLRRGEIDELEFIETAELVSLEAAVSALSSFVGQALFPVPLLGAVIGNTVGTIMYKTVSSSLSEREARLIERYRSEQRALDEHLATEHQELIEKLDVSMSDYLAVLERAFSPDVEATLLGSVDLALALGVASEDVLDSDEKVFAYFLE</sequence>
<dbReference type="RefSeq" id="WP_179429175.1">
    <property type="nucleotide sequence ID" value="NZ_JACBZP010000001.1"/>
</dbReference>
<evidence type="ECO:0000313" key="1">
    <source>
        <dbReference type="EMBL" id="NYI68897.1"/>
    </source>
</evidence>
<reference evidence="1 2" key="1">
    <citation type="submission" date="2020-07" db="EMBL/GenBank/DDBJ databases">
        <title>Sequencing the genomes of 1000 actinobacteria strains.</title>
        <authorList>
            <person name="Klenk H.-P."/>
        </authorList>
    </citation>
    <scope>NUCLEOTIDE SEQUENCE [LARGE SCALE GENOMIC DNA]</scope>
    <source>
        <strain evidence="1 2">DSM 26341</strain>
    </source>
</reference>
<dbReference type="Proteomes" id="UP000539111">
    <property type="component" value="Unassembled WGS sequence"/>
</dbReference>
<gene>
    <name evidence="1" type="ORF">BJY26_003203</name>
</gene>
<organism evidence="1 2">
    <name type="scientific">Spelaeicoccus albus</name>
    <dbReference type="NCBI Taxonomy" id="1280376"/>
    <lineage>
        <taxon>Bacteria</taxon>
        <taxon>Bacillati</taxon>
        <taxon>Actinomycetota</taxon>
        <taxon>Actinomycetes</taxon>
        <taxon>Micrococcales</taxon>
        <taxon>Brevibacteriaceae</taxon>
        <taxon>Spelaeicoccus</taxon>
    </lineage>
</organism>
<evidence type="ECO:0000313" key="2">
    <source>
        <dbReference type="Proteomes" id="UP000539111"/>
    </source>
</evidence>
<comment type="caution">
    <text evidence="1">The sequence shown here is derived from an EMBL/GenBank/DDBJ whole genome shotgun (WGS) entry which is preliminary data.</text>
</comment>
<dbReference type="AlphaFoldDB" id="A0A7Z0D4U0"/>
<protein>
    <submittedName>
        <fullName evidence="1">Uncharacterized protein</fullName>
    </submittedName>
</protein>
<dbReference type="EMBL" id="JACBZP010000001">
    <property type="protein sequence ID" value="NYI68897.1"/>
    <property type="molecule type" value="Genomic_DNA"/>
</dbReference>
<name>A0A7Z0D4U0_9MICO</name>
<proteinExistence type="predicted"/>
<keyword evidence="2" id="KW-1185">Reference proteome</keyword>
<accession>A0A7Z0D4U0</accession>